<keyword evidence="3" id="KW-1185">Reference proteome</keyword>
<keyword evidence="1" id="KW-0812">Transmembrane</keyword>
<name>A0ABN9ZIA7_PIPNA</name>
<evidence type="ECO:0000313" key="2">
    <source>
        <dbReference type="EMBL" id="CAK6438048.1"/>
    </source>
</evidence>
<organism evidence="2 3">
    <name type="scientific">Pipistrellus nathusii</name>
    <name type="common">Nathusius' pipistrelle</name>
    <dbReference type="NCBI Taxonomy" id="59473"/>
    <lineage>
        <taxon>Eukaryota</taxon>
        <taxon>Metazoa</taxon>
        <taxon>Chordata</taxon>
        <taxon>Craniata</taxon>
        <taxon>Vertebrata</taxon>
        <taxon>Euteleostomi</taxon>
        <taxon>Mammalia</taxon>
        <taxon>Eutheria</taxon>
        <taxon>Laurasiatheria</taxon>
        <taxon>Chiroptera</taxon>
        <taxon>Yangochiroptera</taxon>
        <taxon>Vespertilionidae</taxon>
        <taxon>Pipistrellus</taxon>
    </lineage>
</organism>
<reference evidence="2" key="1">
    <citation type="submission" date="2023-12" db="EMBL/GenBank/DDBJ databases">
        <authorList>
            <person name="Brown T."/>
        </authorList>
    </citation>
    <scope>NUCLEOTIDE SEQUENCE</scope>
</reference>
<evidence type="ECO:0008006" key="4">
    <source>
        <dbReference type="Google" id="ProtNLM"/>
    </source>
</evidence>
<evidence type="ECO:0000256" key="1">
    <source>
        <dbReference type="SAM" id="Phobius"/>
    </source>
</evidence>
<keyword evidence="1" id="KW-0472">Membrane</keyword>
<protein>
    <recommendedName>
        <fullName evidence="4">Secreted protein</fullName>
    </recommendedName>
</protein>
<sequence length="100" mass="11689">MKVCKGFLRHGHRFFHLLFKAFSQSFYVFSCFLFLLCLCLRHNQWQSHITGVTGLSYSQLCAQSKNLLRAVCLLPRALVGRIYEEKKKASWESRRNGPFS</sequence>
<gene>
    <name evidence="2" type="ORF">MPIPNATIZW_LOCUS6354</name>
</gene>
<evidence type="ECO:0000313" key="3">
    <source>
        <dbReference type="Proteomes" id="UP001314169"/>
    </source>
</evidence>
<dbReference type="Proteomes" id="UP001314169">
    <property type="component" value="Chromosome 16"/>
</dbReference>
<dbReference type="EMBL" id="OY882873">
    <property type="protein sequence ID" value="CAK6438048.1"/>
    <property type="molecule type" value="Genomic_DNA"/>
</dbReference>
<accession>A0ABN9ZIA7</accession>
<proteinExistence type="predicted"/>
<keyword evidence="1" id="KW-1133">Transmembrane helix</keyword>
<feature type="transmembrane region" description="Helical" evidence="1">
    <location>
        <begin position="21"/>
        <end position="40"/>
    </location>
</feature>